<dbReference type="PRINTS" id="PR00237">
    <property type="entry name" value="GPCRRHODOPSN"/>
</dbReference>
<evidence type="ECO:0000313" key="13">
    <source>
        <dbReference type="Proteomes" id="UP001163046"/>
    </source>
</evidence>
<evidence type="ECO:0000256" key="6">
    <source>
        <dbReference type="ARBA" id="ARBA00023136"/>
    </source>
</evidence>
<dbReference type="SMART" id="SM01381">
    <property type="entry name" value="7TM_GPCR_Srsx"/>
    <property type="match status" value="1"/>
</dbReference>
<reference evidence="12" key="1">
    <citation type="submission" date="2023-01" db="EMBL/GenBank/DDBJ databases">
        <title>Genome assembly of the deep-sea coral Lophelia pertusa.</title>
        <authorList>
            <person name="Herrera S."/>
            <person name="Cordes E."/>
        </authorList>
    </citation>
    <scope>NUCLEOTIDE SEQUENCE</scope>
    <source>
        <strain evidence="12">USNM1676648</strain>
        <tissue evidence="12">Polyp</tissue>
    </source>
</reference>
<accession>A0A9W9YQQ7</accession>
<dbReference type="EMBL" id="MU827306">
    <property type="protein sequence ID" value="KAJ7363237.1"/>
    <property type="molecule type" value="Genomic_DNA"/>
</dbReference>
<dbReference type="GO" id="GO:0004930">
    <property type="term" value="F:G protein-coupled receptor activity"/>
    <property type="evidence" value="ECO:0007669"/>
    <property type="project" value="UniProtKB-KW"/>
</dbReference>
<organism evidence="12 13">
    <name type="scientific">Desmophyllum pertusum</name>
    <dbReference type="NCBI Taxonomy" id="174260"/>
    <lineage>
        <taxon>Eukaryota</taxon>
        <taxon>Metazoa</taxon>
        <taxon>Cnidaria</taxon>
        <taxon>Anthozoa</taxon>
        <taxon>Hexacorallia</taxon>
        <taxon>Scleractinia</taxon>
        <taxon>Caryophylliina</taxon>
        <taxon>Caryophylliidae</taxon>
        <taxon>Desmophyllum</taxon>
    </lineage>
</organism>
<keyword evidence="3 9" id="KW-0812">Transmembrane</keyword>
<name>A0A9W9YQQ7_9CNID</name>
<keyword evidence="4 10" id="KW-1133">Transmembrane helix</keyword>
<dbReference type="PROSITE" id="PS00237">
    <property type="entry name" value="G_PROTEIN_RECEP_F1_1"/>
    <property type="match status" value="1"/>
</dbReference>
<keyword evidence="6 10" id="KW-0472">Membrane</keyword>
<dbReference type="AlphaFoldDB" id="A0A9W9YQQ7"/>
<evidence type="ECO:0000313" key="12">
    <source>
        <dbReference type="EMBL" id="KAJ7363237.1"/>
    </source>
</evidence>
<keyword evidence="5 9" id="KW-0297">G-protein coupled receptor</keyword>
<dbReference type="InterPro" id="IPR000276">
    <property type="entry name" value="GPCR_Rhodpsn"/>
</dbReference>
<evidence type="ECO:0000256" key="9">
    <source>
        <dbReference type="RuleBase" id="RU000688"/>
    </source>
</evidence>
<feature type="transmembrane region" description="Helical" evidence="10">
    <location>
        <begin position="90"/>
        <end position="112"/>
    </location>
</feature>
<dbReference type="PANTHER" id="PTHR22752">
    <property type="entry name" value="G PROTEIN-COUPLED RECEPTOR"/>
    <property type="match status" value="1"/>
</dbReference>
<dbReference type="GO" id="GO:0005886">
    <property type="term" value="C:plasma membrane"/>
    <property type="evidence" value="ECO:0007669"/>
    <property type="project" value="UniProtKB-SubCell"/>
</dbReference>
<comment type="subcellular location">
    <subcellularLocation>
        <location evidence="1">Cell membrane</location>
        <topology evidence="1">Multi-pass membrane protein</topology>
    </subcellularLocation>
</comment>
<keyword evidence="2" id="KW-1003">Cell membrane</keyword>
<evidence type="ECO:0000259" key="11">
    <source>
        <dbReference type="PROSITE" id="PS50262"/>
    </source>
</evidence>
<keyword evidence="13" id="KW-1185">Reference proteome</keyword>
<dbReference type="PROSITE" id="PS50262">
    <property type="entry name" value="G_PROTEIN_RECEP_F1_2"/>
    <property type="match status" value="1"/>
</dbReference>
<evidence type="ECO:0000256" key="7">
    <source>
        <dbReference type="ARBA" id="ARBA00023170"/>
    </source>
</evidence>
<proteinExistence type="inferred from homology"/>
<evidence type="ECO:0000256" key="8">
    <source>
        <dbReference type="ARBA" id="ARBA00023224"/>
    </source>
</evidence>
<feature type="domain" description="G-protein coupled receptors family 1 profile" evidence="11">
    <location>
        <begin position="33"/>
        <end position="301"/>
    </location>
</feature>
<evidence type="ECO:0000256" key="10">
    <source>
        <dbReference type="SAM" id="Phobius"/>
    </source>
</evidence>
<evidence type="ECO:0000256" key="1">
    <source>
        <dbReference type="ARBA" id="ARBA00004651"/>
    </source>
</evidence>
<keyword evidence="8 9" id="KW-0807">Transducer</keyword>
<comment type="similarity">
    <text evidence="9">Belongs to the G-protein coupled receptor 1 family.</text>
</comment>
<evidence type="ECO:0000256" key="5">
    <source>
        <dbReference type="ARBA" id="ARBA00023040"/>
    </source>
</evidence>
<keyword evidence="7 9" id="KW-0675">Receptor</keyword>
<feature type="transmembrane region" description="Helical" evidence="10">
    <location>
        <begin position="285"/>
        <end position="303"/>
    </location>
</feature>
<evidence type="ECO:0000256" key="4">
    <source>
        <dbReference type="ARBA" id="ARBA00022989"/>
    </source>
</evidence>
<feature type="transmembrane region" description="Helical" evidence="10">
    <location>
        <begin position="20"/>
        <end position="42"/>
    </location>
</feature>
<dbReference type="OrthoDB" id="5950126at2759"/>
<dbReference type="Proteomes" id="UP001163046">
    <property type="component" value="Unassembled WGS sequence"/>
</dbReference>
<dbReference type="CDD" id="cd00637">
    <property type="entry name" value="7tm_classA_rhodopsin-like"/>
    <property type="match status" value="1"/>
</dbReference>
<protein>
    <submittedName>
        <fullName evidence="12">Melatonin receptor</fullName>
    </submittedName>
</protein>
<dbReference type="InterPro" id="IPR017452">
    <property type="entry name" value="GPCR_Rhodpsn_7TM"/>
</dbReference>
<feature type="transmembrane region" description="Helical" evidence="10">
    <location>
        <begin position="247"/>
        <end position="265"/>
    </location>
</feature>
<dbReference type="Gene3D" id="1.20.1070.10">
    <property type="entry name" value="Rhodopsin 7-helix transmembrane proteins"/>
    <property type="match status" value="1"/>
</dbReference>
<evidence type="ECO:0000256" key="2">
    <source>
        <dbReference type="ARBA" id="ARBA00022475"/>
    </source>
</evidence>
<evidence type="ECO:0000256" key="3">
    <source>
        <dbReference type="ARBA" id="ARBA00022692"/>
    </source>
</evidence>
<sequence length="319" mass="36669">MATSPFLVPDRSQAQTAIEITVTVLLFILAVCGNVIVCFAVYKKSNLRTIPNAFFLNLAVSSLLLALSQLPVLVNTIVREEWSFGESFCHFYAFLDIVLFATSLFTLTAISVNRYYKIVKPNRYGKFFFKKSVIFQVTLIWFSAIALCSGPFFGWGKYQFIPFKSLCSIAENSHSSFRITSSVLVCCCIFMTIVCYIKIAQFVRHHRRWVMVQNKETQNEDPLQLTRAGPSRATRDPQELRGEEVHIARTVSVIVVLFCLCWLPNMVLDILVSRGVHVTREVRMFGVYMMFLDVVINPAVYIIRNREIRDMMKRLFCRD</sequence>
<comment type="caution">
    <text evidence="12">The sequence shown here is derived from an EMBL/GenBank/DDBJ whole genome shotgun (WGS) entry which is preliminary data.</text>
</comment>
<dbReference type="SUPFAM" id="SSF81321">
    <property type="entry name" value="Family A G protein-coupled receptor-like"/>
    <property type="match status" value="1"/>
</dbReference>
<dbReference type="Pfam" id="PF00001">
    <property type="entry name" value="7tm_1"/>
    <property type="match status" value="1"/>
</dbReference>
<feature type="transmembrane region" description="Helical" evidence="10">
    <location>
        <begin position="175"/>
        <end position="199"/>
    </location>
</feature>
<gene>
    <name evidence="12" type="primary">MTNR1A_5</name>
    <name evidence="12" type="ORF">OS493_011519</name>
</gene>
<feature type="transmembrane region" description="Helical" evidence="10">
    <location>
        <begin position="54"/>
        <end position="78"/>
    </location>
</feature>
<feature type="transmembrane region" description="Helical" evidence="10">
    <location>
        <begin position="133"/>
        <end position="155"/>
    </location>
</feature>